<evidence type="ECO:0000313" key="1">
    <source>
        <dbReference type="EMBL" id="WAJ26416.1"/>
    </source>
</evidence>
<accession>A0ACD4NI44</accession>
<name>A0ACD4NI44_9HYPH</name>
<reference evidence="1" key="1">
    <citation type="submission" date="2022-11" db="EMBL/GenBank/DDBJ databases">
        <title>beta-Carotene-producing bacterium, Jeongeuplla avenae sp. nov., alleviates the salt stress of Arabidopsis seedlings.</title>
        <authorList>
            <person name="Jiang L."/>
            <person name="Lee J."/>
        </authorList>
    </citation>
    <scope>NUCLEOTIDE SEQUENCE</scope>
    <source>
        <strain evidence="1">DY_R2A_6</strain>
    </source>
</reference>
<proteinExistence type="predicted"/>
<protein>
    <submittedName>
        <fullName evidence="1">Uncharacterized protein</fullName>
    </submittedName>
</protein>
<dbReference type="Proteomes" id="UP001163223">
    <property type="component" value="Chromosome"/>
</dbReference>
<sequence>MRPRLEALTAERIRAESEVERLARDETAARAAAREIFGTDDPDAIGVMIEADQKRDHAAMENLEALLADIETRLAAASGE</sequence>
<keyword evidence="2" id="KW-1185">Reference proteome</keyword>
<organism evidence="1 2">
    <name type="scientific">Antarcticirhabdus aurantiaca</name>
    <dbReference type="NCBI Taxonomy" id="2606717"/>
    <lineage>
        <taxon>Bacteria</taxon>
        <taxon>Pseudomonadati</taxon>
        <taxon>Pseudomonadota</taxon>
        <taxon>Alphaproteobacteria</taxon>
        <taxon>Hyphomicrobiales</taxon>
        <taxon>Aurantimonadaceae</taxon>
        <taxon>Antarcticirhabdus</taxon>
    </lineage>
</organism>
<evidence type="ECO:0000313" key="2">
    <source>
        <dbReference type="Proteomes" id="UP001163223"/>
    </source>
</evidence>
<gene>
    <name evidence="1" type="ORF">OXU80_16110</name>
</gene>
<dbReference type="EMBL" id="CP113520">
    <property type="protein sequence ID" value="WAJ26416.1"/>
    <property type="molecule type" value="Genomic_DNA"/>
</dbReference>